<dbReference type="InterPro" id="IPR017871">
    <property type="entry name" value="ABC_transporter-like_CS"/>
</dbReference>
<keyword evidence="4" id="KW-0762">Sugar transport</keyword>
<keyword evidence="5" id="KW-0677">Repeat</keyword>
<gene>
    <name evidence="11" type="primary">mglA_1</name>
    <name evidence="11" type="ORF">RUM4293_00142</name>
</gene>
<evidence type="ECO:0000256" key="4">
    <source>
        <dbReference type="ARBA" id="ARBA00022597"/>
    </source>
</evidence>
<reference evidence="12" key="1">
    <citation type="submission" date="2015-09" db="EMBL/GenBank/DDBJ databases">
        <authorList>
            <person name="Rodrigo-Torres L."/>
            <person name="Arahal D.R."/>
        </authorList>
    </citation>
    <scope>NUCLEOTIDE SEQUENCE [LARGE SCALE GENOMIC DNA]</scope>
    <source>
        <strain evidence="12">CECT 4293</strain>
    </source>
</reference>
<dbReference type="InterPro" id="IPR050107">
    <property type="entry name" value="ABC_carbohydrate_import_ATPase"/>
</dbReference>
<dbReference type="GO" id="GO:0016887">
    <property type="term" value="F:ATP hydrolysis activity"/>
    <property type="evidence" value="ECO:0007669"/>
    <property type="project" value="InterPro"/>
</dbReference>
<dbReference type="Gene3D" id="3.40.50.300">
    <property type="entry name" value="P-loop containing nucleotide triphosphate hydrolases"/>
    <property type="match status" value="2"/>
</dbReference>
<keyword evidence="9" id="KW-0472">Membrane</keyword>
<proteinExistence type="predicted"/>
<evidence type="ECO:0000313" key="12">
    <source>
        <dbReference type="Proteomes" id="UP000050786"/>
    </source>
</evidence>
<protein>
    <submittedName>
        <fullName evidence="11">Galactose/methyl galactoside import ATP-binding protein MglA</fullName>
        <ecNumber evidence="11">3.6.3.17</ecNumber>
    </submittedName>
</protein>
<keyword evidence="6" id="KW-0547">Nucleotide-binding</keyword>
<keyword evidence="2" id="KW-0813">Transport</keyword>
<evidence type="ECO:0000256" key="1">
    <source>
        <dbReference type="ARBA" id="ARBA00004202"/>
    </source>
</evidence>
<dbReference type="PANTHER" id="PTHR43790">
    <property type="entry name" value="CARBOHYDRATE TRANSPORT ATP-BINDING PROTEIN MG119-RELATED"/>
    <property type="match status" value="1"/>
</dbReference>
<feature type="domain" description="ABC transporter" evidence="10">
    <location>
        <begin position="257"/>
        <end position="497"/>
    </location>
</feature>
<dbReference type="InterPro" id="IPR003439">
    <property type="entry name" value="ABC_transporter-like_ATP-bd"/>
</dbReference>
<dbReference type="PROSITE" id="PS50893">
    <property type="entry name" value="ABC_TRANSPORTER_2"/>
    <property type="match status" value="2"/>
</dbReference>
<organism evidence="11 12">
    <name type="scientific">Ruegeria atlantica</name>
    <dbReference type="NCBI Taxonomy" id="81569"/>
    <lineage>
        <taxon>Bacteria</taxon>
        <taxon>Pseudomonadati</taxon>
        <taxon>Pseudomonadota</taxon>
        <taxon>Alphaproteobacteria</taxon>
        <taxon>Rhodobacterales</taxon>
        <taxon>Roseobacteraceae</taxon>
        <taxon>Ruegeria</taxon>
    </lineage>
</organism>
<dbReference type="PROSITE" id="PS00211">
    <property type="entry name" value="ABC_TRANSPORTER_1"/>
    <property type="match status" value="1"/>
</dbReference>
<dbReference type="EC" id="3.6.3.17" evidence="11"/>
<dbReference type="RefSeq" id="WP_058271421.1">
    <property type="nucleotide sequence ID" value="NZ_CYPS01000008.1"/>
</dbReference>
<keyword evidence="8" id="KW-1278">Translocase</keyword>
<dbReference type="SMART" id="SM00382">
    <property type="entry name" value="AAA"/>
    <property type="match status" value="2"/>
</dbReference>
<evidence type="ECO:0000313" key="11">
    <source>
        <dbReference type="EMBL" id="CUH41274.1"/>
    </source>
</evidence>
<evidence type="ECO:0000256" key="2">
    <source>
        <dbReference type="ARBA" id="ARBA00022448"/>
    </source>
</evidence>
<name>A0A0P1E0D5_9RHOB</name>
<evidence type="ECO:0000256" key="9">
    <source>
        <dbReference type="ARBA" id="ARBA00023136"/>
    </source>
</evidence>
<evidence type="ECO:0000256" key="3">
    <source>
        <dbReference type="ARBA" id="ARBA00022475"/>
    </source>
</evidence>
<keyword evidence="7 11" id="KW-0067">ATP-binding</keyword>
<keyword evidence="3" id="KW-1003">Cell membrane</keyword>
<dbReference type="Proteomes" id="UP000050786">
    <property type="component" value="Unassembled WGS sequence"/>
</dbReference>
<dbReference type="FunFam" id="3.40.50.300:FF:000127">
    <property type="entry name" value="Ribose import ATP-binding protein RbsA"/>
    <property type="match status" value="1"/>
</dbReference>
<evidence type="ECO:0000259" key="10">
    <source>
        <dbReference type="PROSITE" id="PS50893"/>
    </source>
</evidence>
<feature type="domain" description="ABC transporter" evidence="10">
    <location>
        <begin position="10"/>
        <end position="245"/>
    </location>
</feature>
<sequence length="503" mass="54105">MTGPQTHTVLSVSGLTKDYPGVRAVDDVSFAIEGGTVHCLVGENGAGKSTLVKMLTGALDPTSGSMSVNGNEYTPNSPQDARKGGVATLFQELHVVDELTVLENLTLGMERSWFGFLVKSELEERAVKTLAAIEPSIDPSARVSRLSVAQKQIIEIARAASSGANIIIMDEPTAALSEREVERLFGVIRRLRENDVTVIYISHKLDEIFELGDNVTVLRDGKHIATKPLADVDGRSELIEMMIGRTVFQSYSPRGTVGNKVVLKAQGLTTSLLKDVSFDIKEGEIVGFYGLVGAGKTEIARALYGADSFEGAVDFKGKPVGRTPTAAIASGIALVPEERRTQGLFTNLTIRENIPVMNLPRVSRGGVFKAADVQNAAHQYVEQLSIATSSIEKHTEKLSGGNQQKVVFAKCLFSIAELLLLDEPTRGVDVGAKSEIYDIIKDLADQGNAVAVFSSELEEILGICDRVFLMFDGHLQEEIPNGPDVDISHILNVVTGGQESVAQ</sequence>
<evidence type="ECO:0000256" key="8">
    <source>
        <dbReference type="ARBA" id="ARBA00022967"/>
    </source>
</evidence>
<dbReference type="InterPro" id="IPR027417">
    <property type="entry name" value="P-loop_NTPase"/>
</dbReference>
<keyword evidence="11" id="KW-0378">Hydrolase</keyword>
<dbReference type="CDD" id="cd03215">
    <property type="entry name" value="ABC_Carb_Monos_II"/>
    <property type="match status" value="1"/>
</dbReference>
<comment type="subcellular location">
    <subcellularLocation>
        <location evidence="1">Cell membrane</location>
        <topology evidence="1">Peripheral membrane protein</topology>
    </subcellularLocation>
</comment>
<accession>A0A0P1E0D5</accession>
<dbReference type="EMBL" id="CYPS01000008">
    <property type="protein sequence ID" value="CUH41274.1"/>
    <property type="molecule type" value="Genomic_DNA"/>
</dbReference>
<evidence type="ECO:0000256" key="7">
    <source>
        <dbReference type="ARBA" id="ARBA00022840"/>
    </source>
</evidence>
<dbReference type="InterPro" id="IPR003593">
    <property type="entry name" value="AAA+_ATPase"/>
</dbReference>
<dbReference type="Pfam" id="PF00005">
    <property type="entry name" value="ABC_tran"/>
    <property type="match status" value="2"/>
</dbReference>
<dbReference type="GO" id="GO:0005524">
    <property type="term" value="F:ATP binding"/>
    <property type="evidence" value="ECO:0007669"/>
    <property type="project" value="UniProtKB-KW"/>
</dbReference>
<dbReference type="AlphaFoldDB" id="A0A0P1E0D5"/>
<dbReference type="GO" id="GO:0005886">
    <property type="term" value="C:plasma membrane"/>
    <property type="evidence" value="ECO:0007669"/>
    <property type="project" value="UniProtKB-SubCell"/>
</dbReference>
<dbReference type="CDD" id="cd03216">
    <property type="entry name" value="ABC_Carb_Monos_I"/>
    <property type="match status" value="1"/>
</dbReference>
<keyword evidence="12" id="KW-1185">Reference proteome</keyword>
<dbReference type="SUPFAM" id="SSF52540">
    <property type="entry name" value="P-loop containing nucleoside triphosphate hydrolases"/>
    <property type="match status" value="2"/>
</dbReference>
<evidence type="ECO:0000256" key="6">
    <source>
        <dbReference type="ARBA" id="ARBA00022741"/>
    </source>
</evidence>
<evidence type="ECO:0000256" key="5">
    <source>
        <dbReference type="ARBA" id="ARBA00022737"/>
    </source>
</evidence>
<dbReference type="PANTHER" id="PTHR43790:SF9">
    <property type="entry name" value="GALACTOFURANOSE TRANSPORTER ATP-BINDING PROTEIN YTFR"/>
    <property type="match status" value="1"/>
</dbReference>